<accession>A0A4Y2EVE8</accession>
<evidence type="ECO:0000313" key="1">
    <source>
        <dbReference type="EMBL" id="GBM33242.1"/>
    </source>
</evidence>
<comment type="caution">
    <text evidence="1">The sequence shown here is derived from an EMBL/GenBank/DDBJ whole genome shotgun (WGS) entry which is preliminary data.</text>
</comment>
<name>A0A4Y2EVE8_ARAVE</name>
<dbReference type="Proteomes" id="UP000499080">
    <property type="component" value="Unassembled WGS sequence"/>
</dbReference>
<organism evidence="1 2">
    <name type="scientific">Araneus ventricosus</name>
    <name type="common">Orbweaver spider</name>
    <name type="synonym">Epeira ventricosa</name>
    <dbReference type="NCBI Taxonomy" id="182803"/>
    <lineage>
        <taxon>Eukaryota</taxon>
        <taxon>Metazoa</taxon>
        <taxon>Ecdysozoa</taxon>
        <taxon>Arthropoda</taxon>
        <taxon>Chelicerata</taxon>
        <taxon>Arachnida</taxon>
        <taxon>Araneae</taxon>
        <taxon>Araneomorphae</taxon>
        <taxon>Entelegynae</taxon>
        <taxon>Araneoidea</taxon>
        <taxon>Araneidae</taxon>
        <taxon>Araneus</taxon>
    </lineage>
</organism>
<sequence length="81" mass="8818">MSVYAQTSMDSEPTDGDIDIITVPRSFCRLCKCMRRGNGVAGWIPNDNKSPSMTSSNQVTIIGTRLKVSAAHGEHATNYAR</sequence>
<gene>
    <name evidence="1" type="ORF">AVEN_91640_1</name>
</gene>
<proteinExistence type="predicted"/>
<protein>
    <submittedName>
        <fullName evidence="1">Uncharacterized protein</fullName>
    </submittedName>
</protein>
<keyword evidence="2" id="KW-1185">Reference proteome</keyword>
<dbReference type="AlphaFoldDB" id="A0A4Y2EVE8"/>
<reference evidence="1 2" key="1">
    <citation type="journal article" date="2019" name="Sci. Rep.">
        <title>Orb-weaving spider Araneus ventricosus genome elucidates the spidroin gene catalogue.</title>
        <authorList>
            <person name="Kono N."/>
            <person name="Nakamura H."/>
            <person name="Ohtoshi R."/>
            <person name="Moran D.A.P."/>
            <person name="Shinohara A."/>
            <person name="Yoshida Y."/>
            <person name="Fujiwara M."/>
            <person name="Mori M."/>
            <person name="Tomita M."/>
            <person name="Arakawa K."/>
        </authorList>
    </citation>
    <scope>NUCLEOTIDE SEQUENCE [LARGE SCALE GENOMIC DNA]</scope>
</reference>
<evidence type="ECO:0000313" key="2">
    <source>
        <dbReference type="Proteomes" id="UP000499080"/>
    </source>
</evidence>
<dbReference type="EMBL" id="BGPR01000729">
    <property type="protein sequence ID" value="GBM33242.1"/>
    <property type="molecule type" value="Genomic_DNA"/>
</dbReference>